<keyword evidence="1" id="KW-0235">DNA replication</keyword>
<dbReference type="GO" id="GO:0039693">
    <property type="term" value="P:viral DNA genome replication"/>
    <property type="evidence" value="ECO:0007669"/>
    <property type="project" value="UniProtKB-KW"/>
</dbReference>
<keyword evidence="2" id="KW-1194">Viral DNA replication</keyword>
<evidence type="ECO:0000313" key="4">
    <source>
        <dbReference type="EMBL" id="AXH50981.1"/>
    </source>
</evidence>
<dbReference type="InterPro" id="IPR012337">
    <property type="entry name" value="RNaseH-like_sf"/>
</dbReference>
<dbReference type="Gene3D" id="1.10.150.20">
    <property type="entry name" value="5' to 3' exonuclease, C-terminal subdomain"/>
    <property type="match status" value="1"/>
</dbReference>
<reference evidence="5" key="1">
    <citation type="submission" date="2018-06" db="EMBL/GenBank/DDBJ databases">
        <title>Complete genome of Serratia marcescens Siphophage Scapp.</title>
        <authorList>
            <person name="Koehler B.T."/>
            <person name="Bonasera R."/>
            <person name="Liu M."/>
            <person name="Kongari R."/>
        </authorList>
    </citation>
    <scope>NUCLEOTIDE SEQUENCE [LARGE SCALE GENOMIC DNA]</scope>
</reference>
<evidence type="ECO:0000259" key="3">
    <source>
        <dbReference type="SMART" id="SM00482"/>
    </source>
</evidence>
<dbReference type="Proteomes" id="UP000260583">
    <property type="component" value="Segment"/>
</dbReference>
<organism evidence="4 5">
    <name type="scientific">Serratia phage Scapp</name>
    <dbReference type="NCBI Taxonomy" id="2282409"/>
    <lineage>
        <taxon>Viruses</taxon>
        <taxon>Duplodnaviria</taxon>
        <taxon>Heunggongvirae</taxon>
        <taxon>Uroviricota</taxon>
        <taxon>Caudoviricetes</taxon>
        <taxon>Scappvirus</taxon>
        <taxon>Scappvirus scapp</taxon>
    </lineage>
</organism>
<feature type="domain" description="DNA-directed DNA polymerase family A palm" evidence="3">
    <location>
        <begin position="392"/>
        <end position="701"/>
    </location>
</feature>
<dbReference type="GO" id="GO:0006261">
    <property type="term" value="P:DNA-templated DNA replication"/>
    <property type="evidence" value="ECO:0007669"/>
    <property type="project" value="InterPro"/>
</dbReference>
<sequence>MFDYQCFLDTETYSPIDIKNGGARYSENCDTLIATYAIGDGPVKAWDRYHDKKMPKDLRRALRDPRCEIVMQNGIKFDRLTLRANGIADLPIERITDTMVLALMHALPGSLDEMCKALNVPVKDAKDKRGKLLINRFCKPVKPASKWGKRGFKNNLEVMGAEFEKKGDIKARDKLRDDYAYFRDVYACKDISAMRHCWKRIPRWNCTTREMRLLALDTEINDRGVYLDIKLIDGALAAIAEEQAYLKERGYQLTDGAFHTNQVALLRKHLEDVIGIELPGVGADVLLGLLERDDLDEWTRELIEVRLAASSSSTAKYQLMKTARMADGRVRGMLQFAGASRTARWAGRIIQPQNFPRPSLKDYILPQCIEMLRNMHSRRARKLLASTMEVCTSALRGCIVPTPGKKLVVADLSNIEGRGLAFLAGEVWKLEAFAAYDRGEGEDLYKLAYARAFNISAEAVDDLGRQIGKVMELGLGYGGGVGAFMQFAKVYRLDLYALADVALDNDLIPRRIWKQAHKFWHNPKFAAGHKKLCRENKISKREWMVCDSLKRMWREAHPETVKFWYACEEAARNAIDNPGEWFDAGEHISFQMTKRGWLRMRLPSGRYVCYPDASIRLSRKHGDEDKDEDDGDGDFRITYMGMYKSAKWLRMHTYSGKLAENATQAFARDVLGYNMPKINRSGYEIILSVHDELLTETEDSEDYNEHELAKMMSRVPPWARGRKTVLPLNADGFSDYRYRK</sequence>
<dbReference type="SMART" id="SM00482">
    <property type="entry name" value="POLAc"/>
    <property type="match status" value="1"/>
</dbReference>
<evidence type="ECO:0000256" key="1">
    <source>
        <dbReference type="ARBA" id="ARBA00022705"/>
    </source>
</evidence>
<evidence type="ECO:0000256" key="2">
    <source>
        <dbReference type="ARBA" id="ARBA00023109"/>
    </source>
</evidence>
<dbReference type="GO" id="GO:0003887">
    <property type="term" value="F:DNA-directed DNA polymerase activity"/>
    <property type="evidence" value="ECO:0007669"/>
    <property type="project" value="InterPro"/>
</dbReference>
<dbReference type="PANTHER" id="PTHR10133">
    <property type="entry name" value="DNA POLYMERASE I"/>
    <property type="match status" value="1"/>
</dbReference>
<dbReference type="Pfam" id="PF00476">
    <property type="entry name" value="DNA_pol_A"/>
    <property type="match status" value="1"/>
</dbReference>
<dbReference type="EMBL" id="MH553517">
    <property type="protein sequence ID" value="AXH50981.1"/>
    <property type="molecule type" value="Genomic_DNA"/>
</dbReference>
<dbReference type="GO" id="GO:0006302">
    <property type="term" value="P:double-strand break repair"/>
    <property type="evidence" value="ECO:0007669"/>
    <property type="project" value="TreeGrafter"/>
</dbReference>
<dbReference type="SUPFAM" id="SSF53098">
    <property type="entry name" value="Ribonuclease H-like"/>
    <property type="match status" value="1"/>
</dbReference>
<name>A0A345L6S9_9CAUD</name>
<protein>
    <submittedName>
        <fullName evidence="4">DNA polymerase</fullName>
    </submittedName>
</protein>
<accession>A0A345L6S9</accession>
<dbReference type="InterPro" id="IPR043502">
    <property type="entry name" value="DNA/RNA_pol_sf"/>
</dbReference>
<proteinExistence type="predicted"/>
<evidence type="ECO:0000313" key="5">
    <source>
        <dbReference type="Proteomes" id="UP000260583"/>
    </source>
</evidence>
<dbReference type="InterPro" id="IPR002298">
    <property type="entry name" value="DNA_polymerase_A"/>
</dbReference>
<dbReference type="InterPro" id="IPR001098">
    <property type="entry name" value="DNA-dir_DNA_pol_A_palm_dom"/>
</dbReference>
<gene>
    <name evidence="4" type="ORF">CPT_Scapp_052</name>
</gene>
<dbReference type="SUPFAM" id="SSF56672">
    <property type="entry name" value="DNA/RNA polymerases"/>
    <property type="match status" value="1"/>
</dbReference>
<dbReference type="PANTHER" id="PTHR10133:SF27">
    <property type="entry name" value="DNA POLYMERASE NU"/>
    <property type="match status" value="1"/>
</dbReference>
<dbReference type="GO" id="GO:0003677">
    <property type="term" value="F:DNA binding"/>
    <property type="evidence" value="ECO:0007669"/>
    <property type="project" value="InterPro"/>
</dbReference>
<keyword evidence="5" id="KW-1185">Reference proteome</keyword>